<organism evidence="13 14">
    <name type="scientific">Merluccius polli</name>
    <name type="common">Benguela hake</name>
    <name type="synonym">Merluccius cadenati</name>
    <dbReference type="NCBI Taxonomy" id="89951"/>
    <lineage>
        <taxon>Eukaryota</taxon>
        <taxon>Metazoa</taxon>
        <taxon>Chordata</taxon>
        <taxon>Craniata</taxon>
        <taxon>Vertebrata</taxon>
        <taxon>Euteleostomi</taxon>
        <taxon>Actinopterygii</taxon>
        <taxon>Neopterygii</taxon>
        <taxon>Teleostei</taxon>
        <taxon>Neoteleostei</taxon>
        <taxon>Acanthomorphata</taxon>
        <taxon>Zeiogadaria</taxon>
        <taxon>Gadariae</taxon>
        <taxon>Gadiformes</taxon>
        <taxon>Gadoidei</taxon>
        <taxon>Merlucciidae</taxon>
        <taxon>Merluccius</taxon>
    </lineage>
</organism>
<dbReference type="Gene3D" id="3.40.50.300">
    <property type="entry name" value="P-loop containing nucleotide triphosphate hydrolases"/>
    <property type="match status" value="2"/>
</dbReference>
<feature type="compositionally biased region" description="Basic and acidic residues" evidence="9">
    <location>
        <begin position="752"/>
        <end position="761"/>
    </location>
</feature>
<keyword evidence="4 13" id="KW-0347">Helicase</keyword>
<keyword evidence="6" id="KW-0694">RNA-binding</keyword>
<dbReference type="FunFam" id="3.40.50.300:FF:000008">
    <property type="entry name" value="ATP-dependent RNA helicase RhlB"/>
    <property type="match status" value="1"/>
</dbReference>
<protein>
    <recommendedName>
        <fullName evidence="1">RNA helicase</fullName>
        <ecNumber evidence="1">3.6.4.13</ecNumber>
    </recommendedName>
</protein>
<dbReference type="InterPro" id="IPR001650">
    <property type="entry name" value="Helicase_C-like"/>
</dbReference>
<keyword evidence="14" id="KW-1185">Reference proteome</keyword>
<evidence type="ECO:0000259" key="12">
    <source>
        <dbReference type="PROSITE" id="PS51195"/>
    </source>
</evidence>
<evidence type="ECO:0000313" key="13">
    <source>
        <dbReference type="EMBL" id="KAK0145719.1"/>
    </source>
</evidence>
<dbReference type="Pfam" id="PF00270">
    <property type="entry name" value="DEAD"/>
    <property type="match status" value="1"/>
</dbReference>
<keyword evidence="3" id="KW-0378">Hydrolase</keyword>
<evidence type="ECO:0000256" key="6">
    <source>
        <dbReference type="ARBA" id="ARBA00022884"/>
    </source>
</evidence>
<evidence type="ECO:0000256" key="5">
    <source>
        <dbReference type="ARBA" id="ARBA00022840"/>
    </source>
</evidence>
<comment type="catalytic activity">
    <reaction evidence="7">
        <text>ATP + H2O = ADP + phosphate + H(+)</text>
        <dbReference type="Rhea" id="RHEA:13065"/>
        <dbReference type="ChEBI" id="CHEBI:15377"/>
        <dbReference type="ChEBI" id="CHEBI:15378"/>
        <dbReference type="ChEBI" id="CHEBI:30616"/>
        <dbReference type="ChEBI" id="CHEBI:43474"/>
        <dbReference type="ChEBI" id="CHEBI:456216"/>
        <dbReference type="EC" id="3.6.4.13"/>
    </reaction>
</comment>
<feature type="compositionally biased region" description="Gly residues" evidence="9">
    <location>
        <begin position="762"/>
        <end position="771"/>
    </location>
</feature>
<keyword evidence="2" id="KW-0547">Nucleotide-binding</keyword>
<keyword evidence="5" id="KW-0067">ATP-binding</keyword>
<dbReference type="InterPro" id="IPR000629">
    <property type="entry name" value="RNA-helicase_DEAD-box_CS"/>
</dbReference>
<name>A0AA47MTA7_MERPO</name>
<feature type="compositionally biased region" description="Pro residues" evidence="9">
    <location>
        <begin position="865"/>
        <end position="897"/>
    </location>
</feature>
<dbReference type="GO" id="GO:0005524">
    <property type="term" value="F:ATP binding"/>
    <property type="evidence" value="ECO:0007669"/>
    <property type="project" value="UniProtKB-KW"/>
</dbReference>
<evidence type="ECO:0000259" key="10">
    <source>
        <dbReference type="PROSITE" id="PS51192"/>
    </source>
</evidence>
<comment type="caution">
    <text evidence="13">The sequence shown here is derived from an EMBL/GenBank/DDBJ whole genome shotgun (WGS) entry which is preliminary data.</text>
</comment>
<evidence type="ECO:0000256" key="3">
    <source>
        <dbReference type="ARBA" id="ARBA00022801"/>
    </source>
</evidence>
<dbReference type="InterPro" id="IPR014001">
    <property type="entry name" value="Helicase_ATP-bd"/>
</dbReference>
<gene>
    <name evidence="13" type="primary">Ddx5</name>
    <name evidence="13" type="ORF">N1851_015379</name>
</gene>
<proteinExistence type="predicted"/>
<dbReference type="PANTHER" id="PTHR47958">
    <property type="entry name" value="ATP-DEPENDENT RNA HELICASE DBP3"/>
    <property type="match status" value="1"/>
</dbReference>
<dbReference type="SMART" id="SM00487">
    <property type="entry name" value="DEXDc"/>
    <property type="match status" value="1"/>
</dbReference>
<dbReference type="SUPFAM" id="SSF52540">
    <property type="entry name" value="P-loop containing nucleoside triphosphate hydrolases"/>
    <property type="match status" value="1"/>
</dbReference>
<evidence type="ECO:0000256" key="7">
    <source>
        <dbReference type="ARBA" id="ARBA00047984"/>
    </source>
</evidence>
<dbReference type="InterPro" id="IPR011545">
    <property type="entry name" value="DEAD/DEAH_box_helicase_dom"/>
</dbReference>
<dbReference type="SMART" id="SM00490">
    <property type="entry name" value="HELICc"/>
    <property type="match status" value="1"/>
</dbReference>
<feature type="domain" description="Helicase C-terminal" evidence="11">
    <location>
        <begin position="592"/>
        <end position="739"/>
    </location>
</feature>
<dbReference type="PROSITE" id="PS51195">
    <property type="entry name" value="Q_MOTIF"/>
    <property type="match status" value="1"/>
</dbReference>
<dbReference type="CDD" id="cd18787">
    <property type="entry name" value="SF2_C_DEAD"/>
    <property type="match status" value="1"/>
</dbReference>
<evidence type="ECO:0000259" key="11">
    <source>
        <dbReference type="PROSITE" id="PS51194"/>
    </source>
</evidence>
<evidence type="ECO:0000256" key="8">
    <source>
        <dbReference type="PROSITE-ProRule" id="PRU00552"/>
    </source>
</evidence>
<dbReference type="Pfam" id="PF00271">
    <property type="entry name" value="Helicase_C"/>
    <property type="match status" value="1"/>
</dbReference>
<dbReference type="InterPro" id="IPR027417">
    <property type="entry name" value="P-loop_NTPase"/>
</dbReference>
<feature type="domain" description="DEAD-box RNA helicase Q" evidence="12">
    <location>
        <begin position="354"/>
        <end position="382"/>
    </location>
</feature>
<dbReference type="FunFam" id="3.40.50.300:FF:000079">
    <property type="entry name" value="probable ATP-dependent RNA helicase DDX17"/>
    <property type="match status" value="1"/>
</dbReference>
<dbReference type="PROSITE" id="PS51194">
    <property type="entry name" value="HELICASE_CTER"/>
    <property type="match status" value="1"/>
</dbReference>
<dbReference type="EC" id="3.6.4.13" evidence="1"/>
<dbReference type="EMBL" id="JAOPHQ010002843">
    <property type="protein sequence ID" value="KAK0145719.1"/>
    <property type="molecule type" value="Genomic_DNA"/>
</dbReference>
<evidence type="ECO:0000313" key="14">
    <source>
        <dbReference type="Proteomes" id="UP001174136"/>
    </source>
</evidence>
<sequence length="897" mass="98815">MLHVGQKSRLVNILETLISPPDKEPKCDAIIIDGSSLVYSLSPKASVTFEDYAVQDVVPKIQAYSSKYARTDIIFDVYCNSRLKDETRSKRGKGGRRRVNDKTKVPPNWKSFLRDNDNKTELFGFLAYFIVSLCPDNVVIVTKEENVLCNKPNILEGLSPCNHEEADTRIFLHSLHAVEQHNKSVLIKACDTDIVAIAISVFGTLQDTGLEELWIEFGQDRVAIHPALGRTVRFPPTPVGRRLQKTAPLQRQLTASCLASPTETAAGIEGMVADHPGLGAAAAAGRGGPPPGKFGNPGDRLRKKHWNLSELPKFQKNFYQEHQDVTHRTAQEVEQFRRTKEVTVKGRDCPKPILKFHEAIFPSYVMDVISKQNWSDPTPIQSQGWPLALSGKDMVGIAQTGSGKTLALCTSSISHSWSMETGPSPHIEMLYPQCLVLAPTRELAQQVQQVAAEYGRASRLKSTCIYGGAPKGPQIRDLERGVEICIATPGRLIDFLECGKTNLRRCTYLVLDEADRMLDMGFEPQIRKIVDQIRPDRQTLMWSATWPKEVRQLAEDFLKDYVQINVGALQLSANHNILQIVDVCNDMEKEDKLIRLLEEIMSEKENKTIIFVETKRRCDELTRRMRRDGWPAMGIHGDKSQQERDWVLNEFKYGKAPILVATDVASRGLDVEDVKFVINYDYPNSSEDYIHRIGRTARSQKTGTAYTFFTPNNMKQAGDLIAVLREANQAINPKLIQMAEDRGGRGRGGRGGYKDDRRDRYSGGGRSGNFGGSSFRDGDRGFGNGSKSAFGGSKAQNSGGYGGNSGGSSGSYGNGNFGGGGSSSNGQGNFAAAGNQVGAFGNQSFAGPAGFGAMQRATQNGLSHPPFPFAPQPPSQNPQLPPPPPMVPFPMPPNFPQ</sequence>
<dbReference type="PROSITE" id="PS51192">
    <property type="entry name" value="HELICASE_ATP_BIND_1"/>
    <property type="match status" value="1"/>
</dbReference>
<feature type="short sequence motif" description="Q motif" evidence="8">
    <location>
        <begin position="354"/>
        <end position="382"/>
    </location>
</feature>
<feature type="domain" description="Helicase ATP-binding" evidence="10">
    <location>
        <begin position="385"/>
        <end position="564"/>
    </location>
</feature>
<evidence type="ECO:0000256" key="9">
    <source>
        <dbReference type="SAM" id="MobiDB-lite"/>
    </source>
</evidence>
<dbReference type="PROSITE" id="PS00039">
    <property type="entry name" value="DEAD_ATP_HELICASE"/>
    <property type="match status" value="1"/>
</dbReference>
<accession>A0AA47MTA7</accession>
<dbReference type="AlphaFoldDB" id="A0AA47MTA7"/>
<dbReference type="GO" id="GO:0003723">
    <property type="term" value="F:RNA binding"/>
    <property type="evidence" value="ECO:0007669"/>
    <property type="project" value="UniProtKB-KW"/>
</dbReference>
<dbReference type="GO" id="GO:0016787">
    <property type="term" value="F:hydrolase activity"/>
    <property type="evidence" value="ECO:0007669"/>
    <property type="project" value="UniProtKB-KW"/>
</dbReference>
<dbReference type="InterPro" id="IPR014014">
    <property type="entry name" value="RNA_helicase_DEAD_Q_motif"/>
</dbReference>
<dbReference type="Proteomes" id="UP001174136">
    <property type="component" value="Unassembled WGS sequence"/>
</dbReference>
<feature type="region of interest" description="Disordered" evidence="9">
    <location>
        <begin position="850"/>
        <end position="897"/>
    </location>
</feature>
<feature type="region of interest" description="Disordered" evidence="9">
    <location>
        <begin position="736"/>
        <end position="803"/>
    </location>
</feature>
<reference evidence="13" key="1">
    <citation type="journal article" date="2023" name="Front. Mar. Sci.">
        <title>A new Merluccius polli reference genome to investigate the effects of global change in West African waters.</title>
        <authorList>
            <person name="Mateo J.L."/>
            <person name="Blanco-Fernandez C."/>
            <person name="Garcia-Vazquez E."/>
            <person name="Machado-Schiaffino G."/>
        </authorList>
    </citation>
    <scope>NUCLEOTIDE SEQUENCE</scope>
    <source>
        <strain evidence="13">C29</strain>
        <tissue evidence="13">Fin</tissue>
    </source>
</reference>
<evidence type="ECO:0000256" key="4">
    <source>
        <dbReference type="ARBA" id="ARBA00022806"/>
    </source>
</evidence>
<dbReference type="GO" id="GO:0003724">
    <property type="term" value="F:RNA helicase activity"/>
    <property type="evidence" value="ECO:0007669"/>
    <property type="project" value="UniProtKB-EC"/>
</dbReference>
<evidence type="ECO:0000256" key="2">
    <source>
        <dbReference type="ARBA" id="ARBA00022741"/>
    </source>
</evidence>
<evidence type="ECO:0000256" key="1">
    <source>
        <dbReference type="ARBA" id="ARBA00012552"/>
    </source>
</evidence>